<name>A0A127JT78_9BURK</name>
<gene>
    <name evidence="5" type="ORF">UC35_10360</name>
</gene>
<feature type="site" description="Lowers pKa of active site Tyr" evidence="3">
    <location>
        <position position="78"/>
    </location>
</feature>
<dbReference type="Proteomes" id="UP000070433">
    <property type="component" value="Chromosome"/>
</dbReference>
<evidence type="ECO:0000313" key="6">
    <source>
        <dbReference type="Proteomes" id="UP000070433"/>
    </source>
</evidence>
<dbReference type="RefSeq" id="WP_061498941.1">
    <property type="nucleotide sequence ID" value="NZ_CP010951.1"/>
</dbReference>
<organism evidence="5 6">
    <name type="scientific">Ramlibacter tataouinensis</name>
    <dbReference type="NCBI Taxonomy" id="94132"/>
    <lineage>
        <taxon>Bacteria</taxon>
        <taxon>Pseudomonadati</taxon>
        <taxon>Pseudomonadota</taxon>
        <taxon>Betaproteobacteria</taxon>
        <taxon>Burkholderiales</taxon>
        <taxon>Comamonadaceae</taxon>
        <taxon>Ramlibacter</taxon>
    </lineage>
</organism>
<dbReference type="Pfam" id="PF00248">
    <property type="entry name" value="Aldo_ket_red"/>
    <property type="match status" value="1"/>
</dbReference>
<dbReference type="PATRIC" id="fig|94132.3.peg.2110"/>
<dbReference type="CDD" id="cd19138">
    <property type="entry name" value="AKR_YeaE"/>
    <property type="match status" value="1"/>
</dbReference>
<accession>A0A127JT78</accession>
<evidence type="ECO:0000313" key="5">
    <source>
        <dbReference type="EMBL" id="AMO23221.1"/>
    </source>
</evidence>
<dbReference type="OrthoDB" id="9772407at2"/>
<dbReference type="InterPro" id="IPR023210">
    <property type="entry name" value="NADP_OxRdtase_dom"/>
</dbReference>
<proteinExistence type="predicted"/>
<dbReference type="GO" id="GO:0016491">
    <property type="term" value="F:oxidoreductase activity"/>
    <property type="evidence" value="ECO:0007669"/>
    <property type="project" value="InterPro"/>
</dbReference>
<protein>
    <submittedName>
        <fullName evidence="5">Aldo/keto reductase</fullName>
    </submittedName>
</protein>
<dbReference type="PANTHER" id="PTHR43638:SF3">
    <property type="entry name" value="ALDEHYDE REDUCTASE"/>
    <property type="match status" value="1"/>
</dbReference>
<dbReference type="AlphaFoldDB" id="A0A127JT78"/>
<keyword evidence="6" id="KW-1185">Reference proteome</keyword>
<evidence type="ECO:0000256" key="2">
    <source>
        <dbReference type="PIRSR" id="PIRSR000097-2"/>
    </source>
</evidence>
<dbReference type="PANTHER" id="PTHR43638">
    <property type="entry name" value="OXIDOREDUCTASE, ALDO/KETO REDUCTASE FAMILY PROTEIN"/>
    <property type="match status" value="1"/>
</dbReference>
<feature type="binding site" evidence="2">
    <location>
        <position position="111"/>
    </location>
    <ligand>
        <name>substrate</name>
    </ligand>
</feature>
<evidence type="ECO:0000259" key="4">
    <source>
        <dbReference type="Pfam" id="PF00248"/>
    </source>
</evidence>
<sequence length="277" mass="30341">MKRIALPCGESVPALGQGTWHVGDDPSRRQEEIATLQHGIALGLALVDTAEMYGDGRSEQLVGEALAGRRDQVFLVSKVYPHHASRQAMRRACEASLRRLRVEAIDLYLLHWPGAVPLAETVQAFEALQGAGKIRHWGISNFDLEGMQALWRTPGGPAAQTNQVLYHLGERGIEWDLRPRLGERRLPVMAYSPFDEGRLLKNRALVAFARRHGSTPAQVALAWLLAQDGVIAIPKTGSRARVEENAGALARPLSAAQLEELGRHFPAPQGPTPLSMI</sequence>
<dbReference type="SUPFAM" id="SSF51430">
    <property type="entry name" value="NAD(P)-linked oxidoreductase"/>
    <property type="match status" value="1"/>
</dbReference>
<dbReference type="Gene3D" id="3.20.20.100">
    <property type="entry name" value="NADP-dependent oxidoreductase domain"/>
    <property type="match status" value="1"/>
</dbReference>
<dbReference type="InterPro" id="IPR036812">
    <property type="entry name" value="NAD(P)_OxRdtase_dom_sf"/>
</dbReference>
<evidence type="ECO:0000256" key="3">
    <source>
        <dbReference type="PIRSR" id="PIRSR000097-3"/>
    </source>
</evidence>
<reference evidence="5 6" key="1">
    <citation type="journal article" date="2014" name="Int. J. Syst. Evol. Microbiol.">
        <title>Ramlibacter solisilvae sp. nov., isolated from forest soil, and emended description of the genus Ramlibacter.</title>
        <authorList>
            <person name="Lee H.J."/>
            <person name="Lee S.H."/>
            <person name="Lee S.S."/>
            <person name="Lee J.S."/>
            <person name="Kim Y."/>
            <person name="Kim S.C."/>
            <person name="Jeon C.O."/>
        </authorList>
    </citation>
    <scope>NUCLEOTIDE SEQUENCE [LARGE SCALE GENOMIC DNA]</scope>
    <source>
        <strain evidence="5 6">5-10</strain>
    </source>
</reference>
<dbReference type="PIRSF" id="PIRSF000097">
    <property type="entry name" value="AKR"/>
    <property type="match status" value="1"/>
</dbReference>
<feature type="domain" description="NADP-dependent oxidoreductase" evidence="4">
    <location>
        <begin position="15"/>
        <end position="261"/>
    </location>
</feature>
<feature type="active site" description="Proton donor" evidence="1">
    <location>
        <position position="53"/>
    </location>
</feature>
<dbReference type="PRINTS" id="PR00069">
    <property type="entry name" value="ALDKETRDTASE"/>
</dbReference>
<dbReference type="EMBL" id="CP010951">
    <property type="protein sequence ID" value="AMO23221.1"/>
    <property type="molecule type" value="Genomic_DNA"/>
</dbReference>
<dbReference type="InterPro" id="IPR020471">
    <property type="entry name" value="AKR"/>
</dbReference>
<evidence type="ECO:0000256" key="1">
    <source>
        <dbReference type="PIRSR" id="PIRSR000097-1"/>
    </source>
</evidence>